<dbReference type="SUPFAM" id="SSF103481">
    <property type="entry name" value="Multidrug resistance efflux transporter EmrE"/>
    <property type="match status" value="2"/>
</dbReference>
<dbReference type="InterPro" id="IPR051258">
    <property type="entry name" value="Diverse_Substrate_Transporter"/>
</dbReference>
<dbReference type="Pfam" id="PF00892">
    <property type="entry name" value="EamA"/>
    <property type="match status" value="2"/>
</dbReference>
<reference evidence="9" key="1">
    <citation type="journal article" date="2019" name="Int. J. Syst. Evol. Microbiol.">
        <title>The Global Catalogue of Microorganisms (GCM) 10K type strain sequencing project: providing services to taxonomists for standard genome sequencing and annotation.</title>
        <authorList>
            <consortium name="The Broad Institute Genomics Platform"/>
            <consortium name="The Broad Institute Genome Sequencing Center for Infectious Disease"/>
            <person name="Wu L."/>
            <person name="Ma J."/>
        </authorList>
    </citation>
    <scope>NUCLEOTIDE SEQUENCE [LARGE SCALE GENOMIC DNA]</scope>
    <source>
        <strain evidence="9">CCUG 55608</strain>
    </source>
</reference>
<feature type="transmembrane region" description="Helical" evidence="6">
    <location>
        <begin position="157"/>
        <end position="178"/>
    </location>
</feature>
<feature type="transmembrane region" description="Helical" evidence="6">
    <location>
        <begin position="103"/>
        <end position="120"/>
    </location>
</feature>
<keyword evidence="2" id="KW-1003">Cell membrane</keyword>
<evidence type="ECO:0000313" key="9">
    <source>
        <dbReference type="Proteomes" id="UP001597116"/>
    </source>
</evidence>
<dbReference type="InterPro" id="IPR000620">
    <property type="entry name" value="EamA_dom"/>
</dbReference>
<dbReference type="PANTHER" id="PTHR42920:SF5">
    <property type="entry name" value="EAMA DOMAIN-CONTAINING PROTEIN"/>
    <property type="match status" value="1"/>
</dbReference>
<evidence type="ECO:0000256" key="2">
    <source>
        <dbReference type="ARBA" id="ARBA00022475"/>
    </source>
</evidence>
<evidence type="ECO:0000256" key="3">
    <source>
        <dbReference type="ARBA" id="ARBA00022692"/>
    </source>
</evidence>
<gene>
    <name evidence="8" type="ORF">ACFQ4C_27285</name>
</gene>
<dbReference type="PANTHER" id="PTHR42920">
    <property type="entry name" value="OS03G0707200 PROTEIN-RELATED"/>
    <property type="match status" value="1"/>
</dbReference>
<evidence type="ECO:0000256" key="4">
    <source>
        <dbReference type="ARBA" id="ARBA00022989"/>
    </source>
</evidence>
<dbReference type="InterPro" id="IPR037185">
    <property type="entry name" value="EmrE-like"/>
</dbReference>
<keyword evidence="5 6" id="KW-0472">Membrane</keyword>
<comment type="subcellular location">
    <subcellularLocation>
        <location evidence="1">Cell membrane</location>
        <topology evidence="1">Multi-pass membrane protein</topology>
    </subcellularLocation>
</comment>
<dbReference type="Proteomes" id="UP001597116">
    <property type="component" value="Unassembled WGS sequence"/>
</dbReference>
<comment type="caution">
    <text evidence="8">The sequence shown here is derived from an EMBL/GenBank/DDBJ whole genome shotgun (WGS) entry which is preliminary data.</text>
</comment>
<feature type="transmembrane region" description="Helical" evidence="6">
    <location>
        <begin position="16"/>
        <end position="37"/>
    </location>
</feature>
<feature type="transmembrane region" description="Helical" evidence="6">
    <location>
        <begin position="190"/>
        <end position="210"/>
    </location>
</feature>
<evidence type="ECO:0000256" key="5">
    <source>
        <dbReference type="ARBA" id="ARBA00023136"/>
    </source>
</evidence>
<sequence length="302" mass="33337">MASSTICICTSMSARLSLFIGILCISIFPILVLVTPISGISDAFYRMSIATLLIWPYVLIRRKWSGAVFRYWKPIVICGIFFASDIAVWNLSFRYSSATQASLLTNLSPIWVGIWAFLFFPEKPSRYFWVGTALALVGLVLLMGVETFLTMQFDKGFILAVLSGLFYAGYIVVSKTVLSKVPILNFMTCSMTVSSVYLLGVCLVMGEPLWGFEPRVWGLLTVQALVCQLLGWFAVSHALRFIDAQQVSLSLLSQAVVTGFLAWLLIGEKITFQMILGGLVILLGIAVTFRRTRPAGPPADPV</sequence>
<proteinExistence type="predicted"/>
<organism evidence="8 9">
    <name type="scientific">Larkinella insperata</name>
    <dbReference type="NCBI Taxonomy" id="332158"/>
    <lineage>
        <taxon>Bacteria</taxon>
        <taxon>Pseudomonadati</taxon>
        <taxon>Bacteroidota</taxon>
        <taxon>Cytophagia</taxon>
        <taxon>Cytophagales</taxon>
        <taxon>Spirosomataceae</taxon>
        <taxon>Larkinella</taxon>
    </lineage>
</organism>
<dbReference type="RefSeq" id="WP_265993929.1">
    <property type="nucleotide sequence ID" value="NZ_CP110973.1"/>
</dbReference>
<accession>A0ABW3QDB8</accession>
<keyword evidence="3 6" id="KW-0812">Transmembrane</keyword>
<protein>
    <submittedName>
        <fullName evidence="8">DMT family transporter</fullName>
    </submittedName>
</protein>
<feature type="transmembrane region" description="Helical" evidence="6">
    <location>
        <begin position="247"/>
        <end position="266"/>
    </location>
</feature>
<dbReference type="EMBL" id="JBHTLP010000023">
    <property type="protein sequence ID" value="MFD1144864.1"/>
    <property type="molecule type" value="Genomic_DNA"/>
</dbReference>
<feature type="domain" description="EamA" evidence="7">
    <location>
        <begin position="155"/>
        <end position="289"/>
    </location>
</feature>
<feature type="domain" description="EamA" evidence="7">
    <location>
        <begin position="18"/>
        <end position="143"/>
    </location>
</feature>
<keyword evidence="9" id="KW-1185">Reference proteome</keyword>
<feature type="transmembrane region" description="Helical" evidence="6">
    <location>
        <begin position="43"/>
        <end position="60"/>
    </location>
</feature>
<evidence type="ECO:0000259" key="7">
    <source>
        <dbReference type="Pfam" id="PF00892"/>
    </source>
</evidence>
<feature type="transmembrane region" description="Helical" evidence="6">
    <location>
        <begin position="272"/>
        <end position="289"/>
    </location>
</feature>
<keyword evidence="4 6" id="KW-1133">Transmembrane helix</keyword>
<evidence type="ECO:0000256" key="6">
    <source>
        <dbReference type="SAM" id="Phobius"/>
    </source>
</evidence>
<name>A0ABW3QDB8_9BACT</name>
<feature type="transmembrane region" description="Helical" evidence="6">
    <location>
        <begin position="127"/>
        <end position="145"/>
    </location>
</feature>
<feature type="transmembrane region" description="Helical" evidence="6">
    <location>
        <begin position="216"/>
        <end position="235"/>
    </location>
</feature>
<feature type="transmembrane region" description="Helical" evidence="6">
    <location>
        <begin position="72"/>
        <end position="91"/>
    </location>
</feature>
<evidence type="ECO:0000256" key="1">
    <source>
        <dbReference type="ARBA" id="ARBA00004651"/>
    </source>
</evidence>
<evidence type="ECO:0000313" key="8">
    <source>
        <dbReference type="EMBL" id="MFD1144864.1"/>
    </source>
</evidence>